<keyword evidence="1" id="KW-0472">Membrane</keyword>
<name>A0A0L0NN70_CANAR</name>
<keyword evidence="1" id="KW-0812">Transmembrane</keyword>
<gene>
    <name evidence="2" type="ORF">QG37_08231</name>
</gene>
<sequence>MTEVWSIAGEMGIRADFSKQKGKEHLWGLLIVRLDISRKSPHLIIFIGVGLISYNIGSLSSLLSPT</sequence>
<proteinExistence type="predicted"/>
<keyword evidence="1" id="KW-1133">Transmembrane helix</keyword>
<accession>A0A0L0NN70</accession>
<dbReference type="AlphaFoldDB" id="A0A0L0NN70"/>
<dbReference type="Proteomes" id="UP000037122">
    <property type="component" value="Unassembled WGS sequence"/>
</dbReference>
<reference evidence="3" key="1">
    <citation type="journal article" date="2015" name="BMC Genomics">
        <title>Draft genome of a commonly misdiagnosed multidrug resistant pathogen Candida auris.</title>
        <authorList>
            <person name="Chatterjee S."/>
            <person name="Alampalli S.V."/>
            <person name="Nageshan R.K."/>
            <person name="Chettiar S.T."/>
            <person name="Joshi S."/>
            <person name="Tatu U.S."/>
        </authorList>
    </citation>
    <scope>NUCLEOTIDE SEQUENCE [LARGE SCALE GENOMIC DNA]</scope>
    <source>
        <strain evidence="3">6684</strain>
    </source>
</reference>
<evidence type="ECO:0000313" key="2">
    <source>
        <dbReference type="EMBL" id="KND95498.1"/>
    </source>
</evidence>
<evidence type="ECO:0000256" key="1">
    <source>
        <dbReference type="SAM" id="Phobius"/>
    </source>
</evidence>
<dbReference type="EMBL" id="LGST01000072">
    <property type="protein sequence ID" value="KND95498.1"/>
    <property type="molecule type" value="Genomic_DNA"/>
</dbReference>
<protein>
    <submittedName>
        <fullName evidence="2">Uncharacterized protein</fullName>
    </submittedName>
</protein>
<comment type="caution">
    <text evidence="2">The sequence shown here is derived from an EMBL/GenBank/DDBJ whole genome shotgun (WGS) entry which is preliminary data.</text>
</comment>
<dbReference type="VEuPathDB" id="FungiDB:QG37_08231"/>
<organism evidence="2 3">
    <name type="scientific">Candidozyma auris</name>
    <name type="common">Yeast</name>
    <name type="synonym">Candida auris</name>
    <dbReference type="NCBI Taxonomy" id="498019"/>
    <lineage>
        <taxon>Eukaryota</taxon>
        <taxon>Fungi</taxon>
        <taxon>Dikarya</taxon>
        <taxon>Ascomycota</taxon>
        <taxon>Saccharomycotina</taxon>
        <taxon>Pichiomycetes</taxon>
        <taxon>Metschnikowiaceae</taxon>
        <taxon>Candidozyma</taxon>
    </lineage>
</organism>
<evidence type="ECO:0000313" key="3">
    <source>
        <dbReference type="Proteomes" id="UP000037122"/>
    </source>
</evidence>
<feature type="transmembrane region" description="Helical" evidence="1">
    <location>
        <begin position="43"/>
        <end position="63"/>
    </location>
</feature>